<reference evidence="5" key="2">
    <citation type="journal article" date="2015" name="Data Brief">
        <title>Shoot transcriptome of the giant reed, Arundo donax.</title>
        <authorList>
            <person name="Barrero R.A."/>
            <person name="Guerrero F.D."/>
            <person name="Moolhuijzen P."/>
            <person name="Goolsby J.A."/>
            <person name="Tidwell J."/>
            <person name="Bellgard S.E."/>
            <person name="Bellgard M.I."/>
        </authorList>
    </citation>
    <scope>NUCLEOTIDE SEQUENCE</scope>
    <source>
        <tissue evidence="5">Shoot tissue taken approximately 20 cm above the soil surface</tissue>
    </source>
</reference>
<feature type="region of interest" description="Disordered" evidence="3">
    <location>
        <begin position="1"/>
        <end position="27"/>
    </location>
</feature>
<feature type="region of interest" description="Disordered" evidence="3">
    <location>
        <begin position="113"/>
        <end position="155"/>
    </location>
</feature>
<feature type="compositionally biased region" description="Basic residues" evidence="3">
    <location>
        <begin position="113"/>
        <end position="124"/>
    </location>
</feature>
<keyword evidence="1" id="KW-0539">Nucleus</keyword>
<evidence type="ECO:0000259" key="4">
    <source>
        <dbReference type="PROSITE" id="PS51667"/>
    </source>
</evidence>
<dbReference type="EMBL" id="GBRH01160081">
    <property type="protein sequence ID" value="JAE37815.1"/>
    <property type="molecule type" value="Transcribed_RNA"/>
</dbReference>
<accession>A0A0A9HKX2</accession>
<sequence length="183" mass="19659">MRIRKRTPARAASPGPSPTAPLPLQQPKVIPHEEAAVAEEKRVILVGAGDQEDDRVTAASRNSAMDDVPKTEPQDTGDAAGRCSRNDGKRWRCKNALVPGYLFCDRHVAWSTRKRKPRAAKKKNHGESEPATKELAEDRDGSAGTPLLGRDGGGGDDGFYYYGGFRPGCRKRERGGGPGPAAA</sequence>
<name>A0A0A9HKX2_ARUDO</name>
<protein>
    <recommendedName>
        <fullName evidence="4">WRC domain-containing protein</fullName>
    </recommendedName>
</protein>
<feature type="region of interest" description="Disordered" evidence="3">
    <location>
        <begin position="46"/>
        <end position="88"/>
    </location>
</feature>
<dbReference type="Pfam" id="PF08879">
    <property type="entry name" value="WRC"/>
    <property type="match status" value="1"/>
</dbReference>
<reference evidence="5" key="1">
    <citation type="submission" date="2014-09" db="EMBL/GenBank/DDBJ databases">
        <authorList>
            <person name="Magalhaes I.L.F."/>
            <person name="Oliveira U."/>
            <person name="Santos F.R."/>
            <person name="Vidigal T.H.D.A."/>
            <person name="Brescovit A.D."/>
            <person name="Santos A.J."/>
        </authorList>
    </citation>
    <scope>NUCLEOTIDE SEQUENCE</scope>
    <source>
        <tissue evidence="5">Shoot tissue taken approximately 20 cm above the soil surface</tissue>
    </source>
</reference>
<dbReference type="AlphaFoldDB" id="A0A0A9HKX2"/>
<dbReference type="PANTHER" id="PTHR34680">
    <property type="entry name" value="EXPRESSED PROTEIN"/>
    <property type="match status" value="1"/>
</dbReference>
<feature type="compositionally biased region" description="Basic and acidic residues" evidence="3">
    <location>
        <begin position="125"/>
        <end position="141"/>
    </location>
</feature>
<evidence type="ECO:0000256" key="1">
    <source>
        <dbReference type="ARBA" id="ARBA00023242"/>
    </source>
</evidence>
<dbReference type="PANTHER" id="PTHR34680:SF3">
    <property type="entry name" value="EXPRESSED PROTEIN"/>
    <property type="match status" value="1"/>
</dbReference>
<proteinExistence type="predicted"/>
<evidence type="ECO:0000256" key="2">
    <source>
        <dbReference type="PROSITE-ProRule" id="PRU01002"/>
    </source>
</evidence>
<feature type="domain" description="WRC" evidence="4">
    <location>
        <begin position="77"/>
        <end position="121"/>
    </location>
</feature>
<comment type="caution">
    <text evidence="2">Lacks conserved residue(s) required for the propagation of feature annotation.</text>
</comment>
<evidence type="ECO:0000313" key="5">
    <source>
        <dbReference type="EMBL" id="JAE37815.1"/>
    </source>
</evidence>
<organism evidence="5">
    <name type="scientific">Arundo donax</name>
    <name type="common">Giant reed</name>
    <name type="synonym">Donax arundinaceus</name>
    <dbReference type="NCBI Taxonomy" id="35708"/>
    <lineage>
        <taxon>Eukaryota</taxon>
        <taxon>Viridiplantae</taxon>
        <taxon>Streptophyta</taxon>
        <taxon>Embryophyta</taxon>
        <taxon>Tracheophyta</taxon>
        <taxon>Spermatophyta</taxon>
        <taxon>Magnoliopsida</taxon>
        <taxon>Liliopsida</taxon>
        <taxon>Poales</taxon>
        <taxon>Poaceae</taxon>
        <taxon>PACMAD clade</taxon>
        <taxon>Arundinoideae</taxon>
        <taxon>Arundineae</taxon>
        <taxon>Arundo</taxon>
    </lineage>
</organism>
<evidence type="ECO:0000256" key="3">
    <source>
        <dbReference type="SAM" id="MobiDB-lite"/>
    </source>
</evidence>
<dbReference type="PROSITE" id="PS51667">
    <property type="entry name" value="WRC"/>
    <property type="match status" value="1"/>
</dbReference>
<dbReference type="InterPro" id="IPR014977">
    <property type="entry name" value="WRC_dom"/>
</dbReference>